<protein>
    <submittedName>
        <fullName evidence="1">Uncharacterized protein</fullName>
    </submittedName>
</protein>
<keyword evidence="2" id="KW-1185">Reference proteome</keyword>
<gene>
    <name evidence="1" type="ORF">DN752_10435</name>
</gene>
<name>A0A2Z4IJ03_9BACT</name>
<evidence type="ECO:0000313" key="2">
    <source>
        <dbReference type="Proteomes" id="UP000248688"/>
    </source>
</evidence>
<proteinExistence type="predicted"/>
<dbReference type="KEGG" id="est:DN752_10435"/>
<dbReference type="AlphaFoldDB" id="A0A2Z4IJ03"/>
<accession>A0A2Z4IJ03</accession>
<dbReference type="OrthoDB" id="794757at2"/>
<sequence length="183" mass="20774">MLLLGLLFSCDNGEKQPLANPTQIDKYFPLKDFVINQLDKLNNHQVQKVTVINGEEETTEVTLTKEQWRKELDAFIQADINKAANSTAYEEQKNGKEKVYRLKPEAKGNIKEIKVTYLSPDSNKVMEVTFVAKSENFFYESSTTGTLHFNESTGLISTYSVAGTQKVWFLSPNEIRVQGKVTE</sequence>
<reference evidence="1 2" key="1">
    <citation type="submission" date="2018-06" db="EMBL/GenBank/DDBJ databases">
        <title>Echinicola strongylocentroti sp. nov., isolated from a sea urchin Strongylocentrotus intermedius.</title>
        <authorList>
            <person name="Bae S.S."/>
        </authorList>
    </citation>
    <scope>NUCLEOTIDE SEQUENCE [LARGE SCALE GENOMIC DNA]</scope>
    <source>
        <strain evidence="1 2">MEBiC08714</strain>
    </source>
</reference>
<dbReference type="EMBL" id="CP030041">
    <property type="protein sequence ID" value="AWW30508.1"/>
    <property type="molecule type" value="Genomic_DNA"/>
</dbReference>
<dbReference type="Proteomes" id="UP000248688">
    <property type="component" value="Chromosome"/>
</dbReference>
<evidence type="ECO:0000313" key="1">
    <source>
        <dbReference type="EMBL" id="AWW30508.1"/>
    </source>
</evidence>
<organism evidence="1 2">
    <name type="scientific">Echinicola strongylocentroti</name>
    <dbReference type="NCBI Taxonomy" id="1795355"/>
    <lineage>
        <taxon>Bacteria</taxon>
        <taxon>Pseudomonadati</taxon>
        <taxon>Bacteroidota</taxon>
        <taxon>Cytophagia</taxon>
        <taxon>Cytophagales</taxon>
        <taxon>Cyclobacteriaceae</taxon>
        <taxon>Echinicola</taxon>
    </lineage>
</organism>